<organism evidence="2">
    <name type="scientific">Ligilactobacillus agilis</name>
    <dbReference type="NCBI Taxonomy" id="1601"/>
    <lineage>
        <taxon>Bacteria</taxon>
        <taxon>Bacillati</taxon>
        <taxon>Bacillota</taxon>
        <taxon>Bacilli</taxon>
        <taxon>Lactobacillales</taxon>
        <taxon>Lactobacillaceae</taxon>
        <taxon>Ligilactobacillus</taxon>
    </lineage>
</organism>
<proteinExistence type="predicted"/>
<sequence>MTWYKNNKGDKIWWLDNGPRVKGKRIFSFDKEKQFNLFRDYPQALTDKEKEIFDNENPYWANFFKGKPIV</sequence>
<evidence type="ECO:0000259" key="1">
    <source>
        <dbReference type="Pfam" id="PF24723"/>
    </source>
</evidence>
<dbReference type="Pfam" id="PF24723">
    <property type="entry name" value="DUF7675"/>
    <property type="match status" value="1"/>
</dbReference>
<dbReference type="EMBL" id="BLAP01000015">
    <property type="protein sequence ID" value="GET11729.1"/>
    <property type="molecule type" value="Genomic_DNA"/>
</dbReference>
<dbReference type="InterPro" id="IPR056092">
    <property type="entry name" value="DUF7675"/>
</dbReference>
<dbReference type="AlphaFoldDB" id="A0A6F9Y2I3"/>
<comment type="caution">
    <text evidence="2">The sequence shown here is derived from an EMBL/GenBank/DDBJ whole genome shotgun (WGS) entry which is preliminary data.</text>
</comment>
<dbReference type="RefSeq" id="WP_172576813.1">
    <property type="nucleotide sequence ID" value="NZ_BLAP01000015.1"/>
</dbReference>
<protein>
    <recommendedName>
        <fullName evidence="1">DUF7675 domain-containing protein</fullName>
    </recommendedName>
</protein>
<feature type="domain" description="DUF7675" evidence="1">
    <location>
        <begin position="3"/>
        <end position="67"/>
    </location>
</feature>
<dbReference type="Proteomes" id="UP000494160">
    <property type="component" value="Unassembled WGS sequence"/>
</dbReference>
<gene>
    <name evidence="2" type="ORF">SN811_02290</name>
</gene>
<evidence type="ECO:0000313" key="2">
    <source>
        <dbReference type="EMBL" id="GET11729.1"/>
    </source>
</evidence>
<accession>A0A6F9Y2I3</accession>
<name>A0A6F9Y2I3_9LACO</name>
<reference evidence="2" key="1">
    <citation type="submission" date="2019-10" db="EMBL/GenBank/DDBJ databases">
        <title>Lactobacillus agilis SN811 Whole Genome Sequencing Project.</title>
        <authorList>
            <person name="Suzuki S."/>
            <person name="Endo A."/>
            <person name="Maeno S."/>
            <person name="Shiwa Y."/>
            <person name="Matsutani M."/>
            <person name="Kajikawa A."/>
        </authorList>
    </citation>
    <scope>NUCLEOTIDE SEQUENCE</scope>
    <source>
        <strain evidence="2">SN811</strain>
    </source>
</reference>